<protein>
    <recommendedName>
        <fullName evidence="9">7TM chemoreceptor</fullName>
    </recommendedName>
</protein>
<feature type="transmembrane region" description="Helical" evidence="6">
    <location>
        <begin position="39"/>
        <end position="65"/>
    </location>
</feature>
<dbReference type="PANTHER" id="PTHR22945">
    <property type="entry name" value="SERPENTINE RECEPTOR, CLASS D DELTA"/>
    <property type="match status" value="1"/>
</dbReference>
<evidence type="ECO:0008006" key="9">
    <source>
        <dbReference type="Google" id="ProtNLM"/>
    </source>
</evidence>
<comment type="subcellular location">
    <subcellularLocation>
        <location evidence="1">Membrane</location>
        <topology evidence="1">Multi-pass membrane protein</topology>
    </subcellularLocation>
</comment>
<keyword evidence="5 6" id="KW-0472">Membrane</keyword>
<reference evidence="7 8" key="1">
    <citation type="submission" date="2023-08" db="EMBL/GenBank/DDBJ databases">
        <title>A Necator americanus chromosomal reference genome.</title>
        <authorList>
            <person name="Ilik V."/>
            <person name="Petrzelkova K.J."/>
            <person name="Pardy F."/>
            <person name="Fuh T."/>
            <person name="Niatou-Singa F.S."/>
            <person name="Gouil Q."/>
            <person name="Baker L."/>
            <person name="Ritchie M.E."/>
            <person name="Jex A.R."/>
            <person name="Gazzola D."/>
            <person name="Li H."/>
            <person name="Toshio Fujiwara R."/>
            <person name="Zhan B."/>
            <person name="Aroian R.V."/>
            <person name="Pafco B."/>
            <person name="Schwarz E.M."/>
        </authorList>
    </citation>
    <scope>NUCLEOTIDE SEQUENCE [LARGE SCALE GENOMIC DNA]</scope>
    <source>
        <strain evidence="7 8">Aroian</strain>
        <tissue evidence="7">Whole animal</tissue>
    </source>
</reference>
<comment type="similarity">
    <text evidence="2">Belongs to the nematode receptor-like protein srd family.</text>
</comment>
<dbReference type="PANTHER" id="PTHR22945:SF90">
    <property type="entry name" value="G_PROTEIN_RECEP_F1_2 DOMAIN-CONTAINING PROTEIN"/>
    <property type="match status" value="1"/>
</dbReference>
<feature type="transmembrane region" description="Helical" evidence="6">
    <location>
        <begin position="128"/>
        <end position="147"/>
    </location>
</feature>
<evidence type="ECO:0000256" key="1">
    <source>
        <dbReference type="ARBA" id="ARBA00004141"/>
    </source>
</evidence>
<evidence type="ECO:0000256" key="4">
    <source>
        <dbReference type="ARBA" id="ARBA00022989"/>
    </source>
</evidence>
<feature type="transmembrane region" description="Helical" evidence="6">
    <location>
        <begin position="183"/>
        <end position="204"/>
    </location>
</feature>
<dbReference type="Proteomes" id="UP001303046">
    <property type="component" value="Unassembled WGS sequence"/>
</dbReference>
<keyword evidence="8" id="KW-1185">Reference proteome</keyword>
<evidence type="ECO:0000313" key="7">
    <source>
        <dbReference type="EMBL" id="KAK6752436.1"/>
    </source>
</evidence>
<feature type="transmembrane region" description="Helical" evidence="6">
    <location>
        <begin position="264"/>
        <end position="285"/>
    </location>
</feature>
<keyword evidence="3 6" id="KW-0812">Transmembrane</keyword>
<keyword evidence="4 6" id="KW-1133">Transmembrane helix</keyword>
<dbReference type="EMBL" id="JAVFWL010000004">
    <property type="protein sequence ID" value="KAK6752436.1"/>
    <property type="molecule type" value="Genomic_DNA"/>
</dbReference>
<comment type="caution">
    <text evidence="7">The sequence shown here is derived from an EMBL/GenBank/DDBJ whole genome shotgun (WGS) entry which is preliminary data.</text>
</comment>
<feature type="transmembrane region" description="Helical" evidence="6">
    <location>
        <begin position="6"/>
        <end position="27"/>
    </location>
</feature>
<dbReference type="InterPro" id="IPR050920">
    <property type="entry name" value="Nematode_rcpt-like_delta"/>
</dbReference>
<dbReference type="SUPFAM" id="SSF81321">
    <property type="entry name" value="Family A G protein-coupled receptor-like"/>
    <property type="match status" value="1"/>
</dbReference>
<feature type="transmembrane region" description="Helical" evidence="6">
    <location>
        <begin position="97"/>
        <end position="116"/>
    </location>
</feature>
<dbReference type="Pfam" id="PF10317">
    <property type="entry name" value="7TM_GPCR_Srd"/>
    <property type="match status" value="1"/>
</dbReference>
<evidence type="ECO:0000256" key="5">
    <source>
        <dbReference type="ARBA" id="ARBA00023136"/>
    </source>
</evidence>
<evidence type="ECO:0000313" key="8">
    <source>
        <dbReference type="Proteomes" id="UP001303046"/>
    </source>
</evidence>
<organism evidence="7 8">
    <name type="scientific">Necator americanus</name>
    <name type="common">Human hookworm</name>
    <dbReference type="NCBI Taxonomy" id="51031"/>
    <lineage>
        <taxon>Eukaryota</taxon>
        <taxon>Metazoa</taxon>
        <taxon>Ecdysozoa</taxon>
        <taxon>Nematoda</taxon>
        <taxon>Chromadorea</taxon>
        <taxon>Rhabditida</taxon>
        <taxon>Rhabditina</taxon>
        <taxon>Rhabditomorpha</taxon>
        <taxon>Strongyloidea</taxon>
        <taxon>Ancylostomatidae</taxon>
        <taxon>Bunostominae</taxon>
        <taxon>Necator</taxon>
    </lineage>
</organism>
<feature type="transmembrane region" description="Helical" evidence="6">
    <location>
        <begin position="224"/>
        <end position="244"/>
    </location>
</feature>
<evidence type="ECO:0000256" key="2">
    <source>
        <dbReference type="ARBA" id="ARBA00009166"/>
    </source>
</evidence>
<name>A0ABR1DPQ9_NECAM</name>
<evidence type="ECO:0000256" key="6">
    <source>
        <dbReference type="SAM" id="Phobius"/>
    </source>
</evidence>
<sequence>MVNTFIFLLHILPNIVGLFLNAVLFVLARYRSPHTIKKYSVLILNFAVCDFFACLTSLFVCQRIIPCGTSLFYCSEGPCQYFGARVCYVCYSVMLHLYAHTLYSMLLSFSFRYYILNYRSPTRSTLKLIILLIYIPSFIQMVAFSFADDPPEQVEPLFQAKYPHYNLTGQTITGNINVFEWKALGTILHMTLPITPVYFCILVLRRKIICYLNMAIMSTKTKLLHHQLLTALSWQACLPLFYLYSVLSYALGQLGVYHHPYMEHSTFISVGFIPALSPLASLYFVRPYRECIRKFFLCSKKRSRSLKETSEYLKSSHSSKFFHL</sequence>
<gene>
    <name evidence="7" type="primary">Necator_chrIV.g17002</name>
    <name evidence="7" type="ORF">RB195_003704</name>
</gene>
<dbReference type="InterPro" id="IPR019421">
    <property type="entry name" value="7TM_GPCR_serpentine_rcpt_Srd"/>
</dbReference>
<evidence type="ECO:0000256" key="3">
    <source>
        <dbReference type="ARBA" id="ARBA00022692"/>
    </source>
</evidence>
<proteinExistence type="inferred from homology"/>
<dbReference type="Gene3D" id="1.20.1070.10">
    <property type="entry name" value="Rhodopsin 7-helix transmembrane proteins"/>
    <property type="match status" value="1"/>
</dbReference>
<accession>A0ABR1DPQ9</accession>